<dbReference type="RefSeq" id="WP_378283093.1">
    <property type="nucleotide sequence ID" value="NZ_JBHSON010000022.1"/>
</dbReference>
<protein>
    <submittedName>
        <fullName evidence="1">Uncharacterized protein</fullName>
    </submittedName>
</protein>
<dbReference type="Proteomes" id="UP001596074">
    <property type="component" value="Unassembled WGS sequence"/>
</dbReference>
<sequence>MDELASHFNSVADHRTLISVKRLRQCPPGVRFKLLLVEYVRRAADAVPVEEIQQIHGRSSPPHFKVCSGTGWDGHTTLVAAAHLFCIELRTVSPEAPSTVCRLHDRPRGSTSLATRADCCAACQPGSRMGGSAALSRDLLDADSFKGG</sequence>
<evidence type="ECO:0000313" key="2">
    <source>
        <dbReference type="Proteomes" id="UP001596074"/>
    </source>
</evidence>
<dbReference type="EMBL" id="JBHSON010000022">
    <property type="protein sequence ID" value="MFC5747475.1"/>
    <property type="molecule type" value="Genomic_DNA"/>
</dbReference>
<proteinExistence type="predicted"/>
<comment type="caution">
    <text evidence="1">The sequence shown here is derived from an EMBL/GenBank/DDBJ whole genome shotgun (WGS) entry which is preliminary data.</text>
</comment>
<keyword evidence="2" id="KW-1185">Reference proteome</keyword>
<organism evidence="1 2">
    <name type="scientific">Actinomadura rugatobispora</name>
    <dbReference type="NCBI Taxonomy" id="1994"/>
    <lineage>
        <taxon>Bacteria</taxon>
        <taxon>Bacillati</taxon>
        <taxon>Actinomycetota</taxon>
        <taxon>Actinomycetes</taxon>
        <taxon>Streptosporangiales</taxon>
        <taxon>Thermomonosporaceae</taxon>
        <taxon>Actinomadura</taxon>
    </lineage>
</organism>
<name>A0ABW0ZVY0_9ACTN</name>
<accession>A0ABW0ZVY0</accession>
<evidence type="ECO:0000313" key="1">
    <source>
        <dbReference type="EMBL" id="MFC5747475.1"/>
    </source>
</evidence>
<gene>
    <name evidence="1" type="ORF">ACFPZN_17735</name>
</gene>
<reference evidence="2" key="1">
    <citation type="journal article" date="2019" name="Int. J. Syst. Evol. Microbiol.">
        <title>The Global Catalogue of Microorganisms (GCM) 10K type strain sequencing project: providing services to taxonomists for standard genome sequencing and annotation.</title>
        <authorList>
            <consortium name="The Broad Institute Genomics Platform"/>
            <consortium name="The Broad Institute Genome Sequencing Center for Infectious Disease"/>
            <person name="Wu L."/>
            <person name="Ma J."/>
        </authorList>
    </citation>
    <scope>NUCLEOTIDE SEQUENCE [LARGE SCALE GENOMIC DNA]</scope>
    <source>
        <strain evidence="2">KCTC 42087</strain>
    </source>
</reference>